<dbReference type="InterPro" id="IPR027417">
    <property type="entry name" value="P-loop_NTPase"/>
</dbReference>
<dbReference type="PROSITE" id="PS51421">
    <property type="entry name" value="RAS"/>
    <property type="match status" value="1"/>
</dbReference>
<dbReference type="CDD" id="cd00154">
    <property type="entry name" value="Rab"/>
    <property type="match status" value="1"/>
</dbReference>
<dbReference type="GO" id="GO:0005525">
    <property type="term" value="F:GTP binding"/>
    <property type="evidence" value="ECO:0007669"/>
    <property type="project" value="UniProtKB-KW"/>
</dbReference>
<dbReference type="NCBIfam" id="TIGR00231">
    <property type="entry name" value="small_GTP"/>
    <property type="match status" value="1"/>
</dbReference>
<dbReference type="AlphaFoldDB" id="A0AA35RDY4"/>
<comment type="caution">
    <text evidence="4">The sequence shown here is derived from an EMBL/GenBank/DDBJ whole genome shotgun (WGS) entry which is preliminary data.</text>
</comment>
<dbReference type="Proteomes" id="UP001174909">
    <property type="component" value="Unassembled WGS sequence"/>
</dbReference>
<evidence type="ECO:0000313" key="4">
    <source>
        <dbReference type="EMBL" id="CAI8009217.1"/>
    </source>
</evidence>
<protein>
    <submittedName>
        <fullName evidence="4">Ras-related protein RABE1a</fullName>
    </submittedName>
</protein>
<dbReference type="SMART" id="SM00174">
    <property type="entry name" value="RHO"/>
    <property type="match status" value="1"/>
</dbReference>
<keyword evidence="2" id="KW-0342">GTP-binding</keyword>
<sequence>MNLCEELDSDVPWDKVVLVGNPGVGKSTIFQRFKTGLFVREEELTHHDKAGQEHRKVWEVGDEEVSITLFDTAGVERFTQTIPPTYYRRAKVVLLVYSMDNNDSFQAISNNWLDNYASCCDDKSLTVLVGNKCDLKHRWEELDEFVPRRRALTLAGNREIGLDMVFEISALTGKGFQEMFDGVAVRMKELMDPKPPPSGQENLSSQTIQKSGCRC</sequence>
<dbReference type="SMART" id="SM00173">
    <property type="entry name" value="RAS"/>
    <property type="match status" value="1"/>
</dbReference>
<reference evidence="4" key="1">
    <citation type="submission" date="2023-03" db="EMBL/GenBank/DDBJ databases">
        <authorList>
            <person name="Steffen K."/>
            <person name="Cardenas P."/>
        </authorList>
    </citation>
    <scope>NUCLEOTIDE SEQUENCE</scope>
</reference>
<feature type="compositionally biased region" description="Polar residues" evidence="3">
    <location>
        <begin position="199"/>
        <end position="211"/>
    </location>
</feature>
<keyword evidence="1" id="KW-0547">Nucleotide-binding</keyword>
<evidence type="ECO:0000256" key="3">
    <source>
        <dbReference type="SAM" id="MobiDB-lite"/>
    </source>
</evidence>
<dbReference type="PROSITE" id="PS51419">
    <property type="entry name" value="RAB"/>
    <property type="match status" value="1"/>
</dbReference>
<proteinExistence type="predicted"/>
<dbReference type="EMBL" id="CASHTH010000934">
    <property type="protein sequence ID" value="CAI8009217.1"/>
    <property type="molecule type" value="Genomic_DNA"/>
</dbReference>
<dbReference type="PANTHER" id="PTHR47977">
    <property type="entry name" value="RAS-RELATED PROTEIN RAB"/>
    <property type="match status" value="1"/>
</dbReference>
<feature type="region of interest" description="Disordered" evidence="3">
    <location>
        <begin position="191"/>
        <end position="211"/>
    </location>
</feature>
<dbReference type="SMART" id="SM00175">
    <property type="entry name" value="RAB"/>
    <property type="match status" value="1"/>
</dbReference>
<dbReference type="PRINTS" id="PR00449">
    <property type="entry name" value="RASTRNSFRMNG"/>
</dbReference>
<accession>A0AA35RDY4</accession>
<keyword evidence="5" id="KW-1185">Reference proteome</keyword>
<organism evidence="4 5">
    <name type="scientific">Geodia barretti</name>
    <name type="common">Barrett's horny sponge</name>
    <dbReference type="NCBI Taxonomy" id="519541"/>
    <lineage>
        <taxon>Eukaryota</taxon>
        <taxon>Metazoa</taxon>
        <taxon>Porifera</taxon>
        <taxon>Demospongiae</taxon>
        <taxon>Heteroscleromorpha</taxon>
        <taxon>Tetractinellida</taxon>
        <taxon>Astrophorina</taxon>
        <taxon>Geodiidae</taxon>
        <taxon>Geodia</taxon>
    </lineage>
</organism>
<evidence type="ECO:0000256" key="1">
    <source>
        <dbReference type="ARBA" id="ARBA00022741"/>
    </source>
</evidence>
<dbReference type="Pfam" id="PF00071">
    <property type="entry name" value="Ras"/>
    <property type="match status" value="1"/>
</dbReference>
<gene>
    <name evidence="4" type="ORF">GBAR_LOCUS6226</name>
</gene>
<dbReference type="GO" id="GO:0003924">
    <property type="term" value="F:GTPase activity"/>
    <property type="evidence" value="ECO:0007669"/>
    <property type="project" value="InterPro"/>
</dbReference>
<name>A0AA35RDY4_GEOBA</name>
<dbReference type="Gene3D" id="3.40.50.300">
    <property type="entry name" value="P-loop containing nucleotide triphosphate hydrolases"/>
    <property type="match status" value="1"/>
</dbReference>
<dbReference type="InterPro" id="IPR001806">
    <property type="entry name" value="Small_GTPase"/>
</dbReference>
<dbReference type="InterPro" id="IPR050227">
    <property type="entry name" value="Rab"/>
</dbReference>
<dbReference type="InterPro" id="IPR005225">
    <property type="entry name" value="Small_GTP-bd"/>
</dbReference>
<evidence type="ECO:0000256" key="2">
    <source>
        <dbReference type="ARBA" id="ARBA00023134"/>
    </source>
</evidence>
<evidence type="ECO:0000313" key="5">
    <source>
        <dbReference type="Proteomes" id="UP001174909"/>
    </source>
</evidence>
<dbReference type="SUPFAM" id="SSF52540">
    <property type="entry name" value="P-loop containing nucleoside triphosphate hydrolases"/>
    <property type="match status" value="1"/>
</dbReference>